<dbReference type="RefSeq" id="WP_146571670.1">
    <property type="nucleotide sequence ID" value="NZ_SJPH01000002.1"/>
</dbReference>
<reference evidence="1 2" key="1">
    <citation type="submission" date="2019-02" db="EMBL/GenBank/DDBJ databases">
        <title>Deep-cultivation of Planctomycetes and their phenomic and genomic characterization uncovers novel biology.</title>
        <authorList>
            <person name="Wiegand S."/>
            <person name="Jogler M."/>
            <person name="Boedeker C."/>
            <person name="Pinto D."/>
            <person name="Vollmers J."/>
            <person name="Rivas-Marin E."/>
            <person name="Kohn T."/>
            <person name="Peeters S.H."/>
            <person name="Heuer A."/>
            <person name="Rast P."/>
            <person name="Oberbeckmann S."/>
            <person name="Bunk B."/>
            <person name="Jeske O."/>
            <person name="Meyerdierks A."/>
            <person name="Storesund J.E."/>
            <person name="Kallscheuer N."/>
            <person name="Luecker S."/>
            <person name="Lage O.M."/>
            <person name="Pohl T."/>
            <person name="Merkel B.J."/>
            <person name="Hornburger P."/>
            <person name="Mueller R.-W."/>
            <person name="Bruemmer F."/>
            <person name="Labrenz M."/>
            <person name="Spormann A.M."/>
            <person name="Op Den Camp H."/>
            <person name="Overmann J."/>
            <person name="Amann R."/>
            <person name="Jetten M.S.M."/>
            <person name="Mascher T."/>
            <person name="Medema M.H."/>
            <person name="Devos D.P."/>
            <person name="Kaster A.-K."/>
            <person name="Ovreas L."/>
            <person name="Rohde M."/>
            <person name="Galperin M.Y."/>
            <person name="Jogler C."/>
        </authorList>
    </citation>
    <scope>NUCLEOTIDE SEQUENCE [LARGE SCALE GENOMIC DNA]</scope>
    <source>
        <strain evidence="1 2">Pla111</strain>
    </source>
</reference>
<protein>
    <recommendedName>
        <fullName evidence="3">Intein C-terminal splicing domain-containing protein</fullName>
    </recommendedName>
</protein>
<proteinExistence type="predicted"/>
<dbReference type="Pfam" id="PF09533">
    <property type="entry name" value="DUF2380"/>
    <property type="match status" value="1"/>
</dbReference>
<evidence type="ECO:0000313" key="2">
    <source>
        <dbReference type="Proteomes" id="UP000318995"/>
    </source>
</evidence>
<organism evidence="1 2">
    <name type="scientific">Botrimarina hoheduenensis</name>
    <dbReference type="NCBI Taxonomy" id="2528000"/>
    <lineage>
        <taxon>Bacteria</taxon>
        <taxon>Pseudomonadati</taxon>
        <taxon>Planctomycetota</taxon>
        <taxon>Planctomycetia</taxon>
        <taxon>Pirellulales</taxon>
        <taxon>Lacipirellulaceae</taxon>
        <taxon>Botrimarina</taxon>
    </lineage>
</organism>
<name>A0A5C5WAW5_9BACT</name>
<comment type="caution">
    <text evidence="1">The sequence shown here is derived from an EMBL/GenBank/DDBJ whole genome shotgun (WGS) entry which is preliminary data.</text>
</comment>
<dbReference type="EMBL" id="SJPH01000002">
    <property type="protein sequence ID" value="TWT47219.1"/>
    <property type="molecule type" value="Genomic_DNA"/>
</dbReference>
<dbReference type="InterPro" id="IPR011755">
    <property type="entry name" value="CHP02269_MYXXA"/>
</dbReference>
<dbReference type="SUPFAM" id="SSF51294">
    <property type="entry name" value="Hedgehog/intein (Hint) domain"/>
    <property type="match status" value="1"/>
</dbReference>
<gene>
    <name evidence="1" type="ORF">Pla111_08310</name>
</gene>
<dbReference type="Gene3D" id="2.170.16.10">
    <property type="entry name" value="Hedgehog/Intein (Hint) domain"/>
    <property type="match status" value="1"/>
</dbReference>
<sequence>MRPAISIFLLFAGVACLWRGLSVTAPAHEPVQARATQVSFSVPEVREQRIETIRVGQRVWIGENPSAERDHRLGVDIADPSQWRKMTLRCPKRDGTIASVQMLRPSAWLTERDVQVGGRVDIEVPECGIEGLASVLAIEPCLQIAVGPGRVVTATFHHQSARTFDLSIEGASEPIGVTGNHPVWCEETRDFVRVDTLRPGDHVRTTGGLARVASLSPRGPPESVYNLEVQLEHVYRVGELGLLVHNACAKPQQHHVFPQEFRHEFEDGLNIPIDDYTLPVPVDQHRKIHPKWNDRWQEFFDDAADEGRTPTANEARDFATELIGEFELDQIGPFVPFGR</sequence>
<accession>A0A5C5WAW5</accession>
<dbReference type="CDD" id="cd00081">
    <property type="entry name" value="Hint"/>
    <property type="match status" value="1"/>
</dbReference>
<dbReference type="AlphaFoldDB" id="A0A5C5WAW5"/>
<dbReference type="PROSITE" id="PS51257">
    <property type="entry name" value="PROKAR_LIPOPROTEIN"/>
    <property type="match status" value="1"/>
</dbReference>
<dbReference type="InterPro" id="IPR036844">
    <property type="entry name" value="Hint_dom_sf"/>
</dbReference>
<keyword evidence="2" id="KW-1185">Reference proteome</keyword>
<dbReference type="Proteomes" id="UP000318995">
    <property type="component" value="Unassembled WGS sequence"/>
</dbReference>
<dbReference type="OrthoDB" id="271912at2"/>
<evidence type="ECO:0000313" key="1">
    <source>
        <dbReference type="EMBL" id="TWT47219.1"/>
    </source>
</evidence>
<evidence type="ECO:0008006" key="3">
    <source>
        <dbReference type="Google" id="ProtNLM"/>
    </source>
</evidence>